<protein>
    <submittedName>
        <fullName evidence="2">Uncharacterized protein</fullName>
    </submittedName>
</protein>
<dbReference type="Proteomes" id="UP000038622">
    <property type="component" value="Unassembled WGS sequence"/>
</dbReference>
<evidence type="ECO:0000313" key="3">
    <source>
        <dbReference type="EMBL" id="CRF43462.1"/>
    </source>
</evidence>
<reference evidence="2" key="1">
    <citation type="submission" date="2014-12" db="EMBL/GenBank/DDBJ databases">
        <title>Whole genome sequences of four Staphylococcus schleiferi canine isolates.</title>
        <authorList>
            <person name="Misic A.M."/>
            <person name="Cain C."/>
            <person name="Morris D.O."/>
            <person name="Rankin S."/>
            <person name="Beiting D."/>
        </authorList>
    </citation>
    <scope>NUCLEOTIDE SEQUENCE</scope>
    <source>
        <strain evidence="1">ASB11</strain>
        <strain evidence="2">ASB13</strain>
        <strain evidence="3">ASB9</strain>
    </source>
</reference>
<dbReference type="EMBL" id="CDMN01000001">
    <property type="protein sequence ID" value="CRF43462.1"/>
    <property type="molecule type" value="Genomic_DNA"/>
</dbReference>
<sequence length="65" mass="7415">MFFHDLATTKGFVGEKSTFSKLSEDYKGRIKILSKEQLGEFLQEIHRYAPTLPSLAPQLRGGTWL</sequence>
<dbReference type="EMBL" id="CDMH01000014">
    <property type="protein sequence ID" value="CRF42130.1"/>
    <property type="molecule type" value="Genomic_DNA"/>
</dbReference>
<name>A0A0K2X4J9_9HELI</name>
<proteinExistence type="predicted"/>
<evidence type="ECO:0000313" key="1">
    <source>
        <dbReference type="EMBL" id="CRF41793.1"/>
    </source>
</evidence>
<dbReference type="EMBL" id="CDML01000053">
    <property type="protein sequence ID" value="CRF41793.1"/>
    <property type="molecule type" value="Genomic_DNA"/>
</dbReference>
<reference evidence="5 6" key="2">
    <citation type="submission" date="2014-12" db="EMBL/GenBank/DDBJ databases">
        <authorList>
            <person name="Jaenicke S."/>
        </authorList>
    </citation>
    <scope>NUCLEOTIDE SEQUENCE [LARGE SCALE GENOMIC DNA]</scope>
</reference>
<gene>
    <name evidence="1" type="ORF">HAL011_16080</name>
    <name evidence="2" type="ORF">HAL013_02890</name>
    <name evidence="3" type="ORF">HAL09_00030</name>
</gene>
<accession>A0A0K2X4J9</accession>
<keyword evidence="4" id="KW-1185">Reference proteome</keyword>
<evidence type="ECO:0000313" key="2">
    <source>
        <dbReference type="EMBL" id="CRF42130.1"/>
    </source>
</evidence>
<evidence type="ECO:0000313" key="5">
    <source>
        <dbReference type="Proteomes" id="UP000041394"/>
    </source>
</evidence>
<reference evidence="4" key="3">
    <citation type="submission" date="2014-12" db="EMBL/GenBank/DDBJ databases">
        <authorList>
            <person name="Smet A."/>
        </authorList>
    </citation>
    <scope>NUCLEOTIDE SEQUENCE [LARGE SCALE GENOMIC DNA]</scope>
</reference>
<organism evidence="2 6">
    <name type="scientific">Helicobacter ailurogastricus</name>
    <dbReference type="NCBI Taxonomy" id="1578720"/>
    <lineage>
        <taxon>Bacteria</taxon>
        <taxon>Pseudomonadati</taxon>
        <taxon>Campylobacterota</taxon>
        <taxon>Epsilonproteobacteria</taxon>
        <taxon>Campylobacterales</taxon>
        <taxon>Helicobacteraceae</taxon>
        <taxon>Helicobacter</taxon>
    </lineage>
</organism>
<dbReference type="Proteomes" id="UP000045175">
    <property type="component" value="Unassembled WGS sequence"/>
</dbReference>
<evidence type="ECO:0000313" key="6">
    <source>
        <dbReference type="Proteomes" id="UP000045175"/>
    </source>
</evidence>
<dbReference type="Proteomes" id="UP000041394">
    <property type="component" value="Unassembled WGS sequence"/>
</dbReference>
<evidence type="ECO:0000313" key="4">
    <source>
        <dbReference type="Proteomes" id="UP000038622"/>
    </source>
</evidence>
<dbReference type="AlphaFoldDB" id="A0A0K2X4J9"/>